<dbReference type="Pfam" id="PF00035">
    <property type="entry name" value="dsrm"/>
    <property type="match status" value="1"/>
</dbReference>
<evidence type="ECO:0000256" key="4">
    <source>
        <dbReference type="ARBA" id="ARBA00022871"/>
    </source>
</evidence>
<dbReference type="GO" id="GO:0036098">
    <property type="term" value="P:male germ-line stem cell population maintenance"/>
    <property type="evidence" value="ECO:0007669"/>
    <property type="project" value="Ensembl"/>
</dbReference>
<evidence type="ECO:0000313" key="12">
    <source>
        <dbReference type="Ensembl" id="ENSCCRP00000133379.1"/>
    </source>
</evidence>
<evidence type="ECO:0000256" key="2">
    <source>
        <dbReference type="ARBA" id="ARBA00022473"/>
    </source>
</evidence>
<dbReference type="InterPro" id="IPR044455">
    <property type="entry name" value="ADAD1_DSRM"/>
</dbReference>
<proteinExistence type="inferred from homology"/>
<keyword evidence="13" id="KW-1185">Reference proteome</keyword>
<dbReference type="Pfam" id="PF02137">
    <property type="entry name" value="A_deamin"/>
    <property type="match status" value="1"/>
</dbReference>
<evidence type="ECO:0000313" key="13">
    <source>
        <dbReference type="Proteomes" id="UP001108240"/>
    </source>
</evidence>
<sequence>MRGSSSRGSSMAHNHWTNIPSHPPFSDLSDINNNKCLPGQPLSTTCFYLENCTNESNTIASGTCICCINMHLLFRLSDVVISSRMYLQSHHVILIMSTATFVSFADSKPKTLPREHIDRYKRGDTHPVSALYQLSQVLQFQLDMKETVTTTGITGFYFAFCAVIDGVQYKTGMGITKKEARAKAAELALEELIASLENDGIPSDVSGNDQIMILEGPPPLPVREKDSTIPEVHSGRAVIERKNPIKDQVPSVVREMYTKLMDSYPEFSGCGGTVAAFVMLSPAGCEVVALGTGSSNTKSSPAPTGRILHDSHAVVTARRSLMRFLYRNLLLFFSKNSALEEKSVFQQDQTTKLLSLKNHFTLHLYLSQLPKGAAQIPSQLRLNPLSISAWEVNNQIGLHAVVEGKVFSKFSSSYEQMGSHVVSMSATDKIMQWQVLGFQGALLSHFIEPVYVSSIFIGDASCSDTRGMEMAVNQRVDGITSALPLYYCVYRPHISLVSSAVPPDAHSSQKSLSLNWSHGDLLVEVVNALDGKSTEDSPFKSSPALASRLCKAAMLSRFNLVAKEAQREELLTAVTYREAKMMAKPYQEAKSVLKSYLERKGYGQWVEKPPISDHFSM</sequence>
<evidence type="ECO:0000256" key="8">
    <source>
        <dbReference type="ARBA" id="ARBA00067842"/>
    </source>
</evidence>
<dbReference type="CDD" id="cd19905">
    <property type="entry name" value="DSRM_ADAD1"/>
    <property type="match status" value="1"/>
</dbReference>
<dbReference type="GO" id="GO:0007283">
    <property type="term" value="P:spermatogenesis"/>
    <property type="evidence" value="ECO:0007669"/>
    <property type="project" value="UniProtKB-KW"/>
</dbReference>
<comment type="subcellular location">
    <subcellularLocation>
        <location evidence="1">Nucleus</location>
    </subcellularLocation>
</comment>
<dbReference type="PANTHER" id="PTHR10910:SF103">
    <property type="entry name" value="ADENOSINE DEAMINASE DOMAIN-CONTAINING PROTEIN 1"/>
    <property type="match status" value="1"/>
</dbReference>
<evidence type="ECO:0000256" key="9">
    <source>
        <dbReference type="PROSITE-ProRule" id="PRU00266"/>
    </source>
</evidence>
<dbReference type="InterPro" id="IPR002466">
    <property type="entry name" value="A_deamin"/>
</dbReference>
<dbReference type="GO" id="GO:0061982">
    <property type="term" value="P:meiosis I cell cycle process"/>
    <property type="evidence" value="ECO:0007669"/>
    <property type="project" value="Ensembl"/>
</dbReference>
<keyword evidence="5 9" id="KW-0694">RNA-binding</keyword>
<evidence type="ECO:0000256" key="1">
    <source>
        <dbReference type="ARBA" id="ARBA00004123"/>
    </source>
</evidence>
<reference evidence="12" key="1">
    <citation type="submission" date="2025-08" db="UniProtKB">
        <authorList>
            <consortium name="Ensembl"/>
        </authorList>
    </citation>
    <scope>IDENTIFICATION</scope>
</reference>
<keyword evidence="2" id="KW-0217">Developmental protein</keyword>
<dbReference type="SMART" id="SM00358">
    <property type="entry name" value="DSRM"/>
    <property type="match status" value="1"/>
</dbReference>
<dbReference type="Ensembl" id="ENSCCRT00000125935.1">
    <property type="protein sequence ID" value="ENSCCRP00000133379.1"/>
    <property type="gene ID" value="ENSCCRG00000063535.1"/>
</dbReference>
<comment type="similarity">
    <text evidence="7">Belongs to the ADAD family.</text>
</comment>
<keyword evidence="3" id="KW-0221">Differentiation</keyword>
<evidence type="ECO:0000259" key="11">
    <source>
        <dbReference type="PROSITE" id="PS50141"/>
    </source>
</evidence>
<dbReference type="GeneTree" id="ENSGT00940000156842"/>
<dbReference type="FunFam" id="3.30.160.20:FF:000033">
    <property type="entry name" value="Adenosine deaminase domain-containing 1 (testis-specific)"/>
    <property type="match status" value="1"/>
</dbReference>
<dbReference type="GO" id="GO:0030154">
    <property type="term" value="P:cell differentiation"/>
    <property type="evidence" value="ECO:0007669"/>
    <property type="project" value="UniProtKB-KW"/>
</dbReference>
<keyword evidence="6" id="KW-0539">Nucleus</keyword>
<dbReference type="GO" id="GO:0003725">
    <property type="term" value="F:double-stranded RNA binding"/>
    <property type="evidence" value="ECO:0007669"/>
    <property type="project" value="TreeGrafter"/>
</dbReference>
<organism evidence="12 13">
    <name type="scientific">Cyprinus carpio carpio</name>
    <dbReference type="NCBI Taxonomy" id="630221"/>
    <lineage>
        <taxon>Eukaryota</taxon>
        <taxon>Metazoa</taxon>
        <taxon>Chordata</taxon>
        <taxon>Craniata</taxon>
        <taxon>Vertebrata</taxon>
        <taxon>Euteleostomi</taxon>
        <taxon>Actinopterygii</taxon>
        <taxon>Neopterygii</taxon>
        <taxon>Teleostei</taxon>
        <taxon>Ostariophysi</taxon>
        <taxon>Cypriniformes</taxon>
        <taxon>Cyprinidae</taxon>
        <taxon>Cyprininae</taxon>
        <taxon>Cyprinus</taxon>
    </lineage>
</organism>
<evidence type="ECO:0000256" key="5">
    <source>
        <dbReference type="ARBA" id="ARBA00022884"/>
    </source>
</evidence>
<dbReference type="Gene3D" id="3.30.160.20">
    <property type="match status" value="1"/>
</dbReference>
<dbReference type="AlphaFoldDB" id="A0A9J7ZJR1"/>
<dbReference type="OMA" id="GNCKDTR"/>
<dbReference type="GO" id="GO:0006382">
    <property type="term" value="P:adenosine to inosine editing"/>
    <property type="evidence" value="ECO:0007669"/>
    <property type="project" value="TreeGrafter"/>
</dbReference>
<evidence type="ECO:0000256" key="3">
    <source>
        <dbReference type="ARBA" id="ARBA00022782"/>
    </source>
</evidence>
<evidence type="ECO:0000259" key="10">
    <source>
        <dbReference type="PROSITE" id="PS50137"/>
    </source>
</evidence>
<accession>A0A9J7ZJR1</accession>
<dbReference type="SUPFAM" id="SSF54768">
    <property type="entry name" value="dsRNA-binding domain-like"/>
    <property type="match status" value="1"/>
</dbReference>
<dbReference type="PANTHER" id="PTHR10910">
    <property type="entry name" value="EUKARYOTE SPECIFIC DSRNA BINDING PROTEIN"/>
    <property type="match status" value="1"/>
</dbReference>
<protein>
    <recommendedName>
        <fullName evidence="8">Adenosine deaminase domain-containing protein 1</fullName>
    </recommendedName>
</protein>
<evidence type="ECO:0000256" key="7">
    <source>
        <dbReference type="ARBA" id="ARBA00061642"/>
    </source>
</evidence>
<dbReference type="GO" id="GO:0003726">
    <property type="term" value="F:double-stranded RNA adenosine deaminase activity"/>
    <property type="evidence" value="ECO:0007669"/>
    <property type="project" value="TreeGrafter"/>
</dbReference>
<dbReference type="GO" id="GO:0005737">
    <property type="term" value="C:cytoplasm"/>
    <property type="evidence" value="ECO:0007669"/>
    <property type="project" value="TreeGrafter"/>
</dbReference>
<dbReference type="SMART" id="SM00552">
    <property type="entry name" value="ADEAMc"/>
    <property type="match status" value="1"/>
</dbReference>
<dbReference type="Proteomes" id="UP001108240">
    <property type="component" value="Unplaced"/>
</dbReference>
<feature type="domain" description="DRBM" evidence="10">
    <location>
        <begin position="126"/>
        <end position="194"/>
    </location>
</feature>
<dbReference type="GO" id="GO:0006396">
    <property type="term" value="P:RNA processing"/>
    <property type="evidence" value="ECO:0007669"/>
    <property type="project" value="InterPro"/>
</dbReference>
<dbReference type="PROSITE" id="PS50141">
    <property type="entry name" value="A_DEAMIN_EDITASE"/>
    <property type="match status" value="1"/>
</dbReference>
<evidence type="ECO:0000256" key="6">
    <source>
        <dbReference type="ARBA" id="ARBA00023242"/>
    </source>
</evidence>
<dbReference type="InterPro" id="IPR014720">
    <property type="entry name" value="dsRBD_dom"/>
</dbReference>
<dbReference type="PROSITE" id="PS50137">
    <property type="entry name" value="DS_RBD"/>
    <property type="match status" value="1"/>
</dbReference>
<dbReference type="GO" id="GO:0005730">
    <property type="term" value="C:nucleolus"/>
    <property type="evidence" value="ECO:0007669"/>
    <property type="project" value="TreeGrafter"/>
</dbReference>
<reference evidence="12" key="2">
    <citation type="submission" date="2025-09" db="UniProtKB">
        <authorList>
            <consortium name="Ensembl"/>
        </authorList>
    </citation>
    <scope>IDENTIFICATION</scope>
</reference>
<keyword evidence="4" id="KW-0744">Spermatogenesis</keyword>
<feature type="domain" description="A to I editase" evidence="11">
    <location>
        <begin position="289"/>
        <end position="615"/>
    </location>
</feature>
<dbReference type="GO" id="GO:0008251">
    <property type="term" value="F:tRNA-specific adenosine deaminase activity"/>
    <property type="evidence" value="ECO:0007669"/>
    <property type="project" value="TreeGrafter"/>
</dbReference>
<name>A0A9J7ZJR1_CYPCA</name>